<dbReference type="PANTHER" id="PTHR38765">
    <property type="entry name" value="DUF484 DOMAIN-CONTAINING PROTEIN"/>
    <property type="match status" value="1"/>
</dbReference>
<dbReference type="InterPro" id="IPR029016">
    <property type="entry name" value="GAF-like_dom_sf"/>
</dbReference>
<proteinExistence type="predicted"/>
<feature type="coiled-coil region" evidence="1">
    <location>
        <begin position="50"/>
        <end position="81"/>
    </location>
</feature>
<dbReference type="InterPro" id="IPR007435">
    <property type="entry name" value="DUF484"/>
</dbReference>
<comment type="caution">
    <text evidence="2">The sequence shown here is derived from an EMBL/GenBank/DDBJ whole genome shotgun (WGS) entry which is preliminary data.</text>
</comment>
<evidence type="ECO:0000313" key="3">
    <source>
        <dbReference type="Proteomes" id="UP000765845"/>
    </source>
</evidence>
<reference evidence="2 3" key="1">
    <citation type="submission" date="2020-04" db="EMBL/GenBank/DDBJ databases">
        <authorList>
            <person name="Yoon J."/>
        </authorList>
    </citation>
    <scope>NUCLEOTIDE SEQUENCE [LARGE SCALE GENOMIC DNA]</scope>
    <source>
        <strain evidence="2 3">KMU-166</strain>
    </source>
</reference>
<sequence length="237" mass="26303">MRVDNAKPNKDGLPSESEVARYLRNHPGFFLNNEDILAELKLAHASGKAVSLLERQVELLRERNMDMRTRLNNLLENAQNNDVIFQRSRELILALLEARRPEELNNILCRRLVADFEKIDYASLILFGDPSRMGSSQLRVVSPETAQENIGALLRGKAVCGVLRGEELSFLFGKHADHIGSAALVPVCPGTGQGVLAIASKDPQHFKSSMGTLFIDFIVEVLNRTLPRLMKGPYSAG</sequence>
<dbReference type="PANTHER" id="PTHR38765:SF1">
    <property type="entry name" value="DUF484 DOMAIN-CONTAINING PROTEIN"/>
    <property type="match status" value="1"/>
</dbReference>
<dbReference type="EMBL" id="JAAWWK010000004">
    <property type="protein sequence ID" value="NKI18158.1"/>
    <property type="molecule type" value="Genomic_DNA"/>
</dbReference>
<name>A0ABX1GI13_9GAMM</name>
<accession>A0ABX1GI13</accession>
<keyword evidence="3" id="KW-1185">Reference proteome</keyword>
<keyword evidence="1" id="KW-0175">Coiled coil</keyword>
<gene>
    <name evidence="2" type="ORF">HCU74_12150</name>
</gene>
<dbReference type="Proteomes" id="UP000765845">
    <property type="component" value="Unassembled WGS sequence"/>
</dbReference>
<protein>
    <submittedName>
        <fullName evidence="2">DUF484 family protein</fullName>
    </submittedName>
</protein>
<dbReference type="Pfam" id="PF04340">
    <property type="entry name" value="DUF484"/>
    <property type="match status" value="1"/>
</dbReference>
<evidence type="ECO:0000313" key="2">
    <source>
        <dbReference type="EMBL" id="NKI18158.1"/>
    </source>
</evidence>
<evidence type="ECO:0000256" key="1">
    <source>
        <dbReference type="SAM" id="Coils"/>
    </source>
</evidence>
<organism evidence="2 3">
    <name type="scientific">Spongiibacter thalassae</name>
    <dbReference type="NCBI Taxonomy" id="2721624"/>
    <lineage>
        <taxon>Bacteria</taxon>
        <taxon>Pseudomonadati</taxon>
        <taxon>Pseudomonadota</taxon>
        <taxon>Gammaproteobacteria</taxon>
        <taxon>Cellvibrionales</taxon>
        <taxon>Spongiibacteraceae</taxon>
        <taxon>Spongiibacter</taxon>
    </lineage>
</organism>
<dbReference type="Gene3D" id="3.30.450.40">
    <property type="match status" value="1"/>
</dbReference>